<evidence type="ECO:0000313" key="8">
    <source>
        <dbReference type="EMBL" id="KAB8205359.1"/>
    </source>
</evidence>
<dbReference type="OMA" id="FRAMDEN"/>
<keyword evidence="2" id="KW-0723">Serine/threonine-protein kinase</keyword>
<dbReference type="GO" id="GO:0005524">
    <property type="term" value="F:ATP binding"/>
    <property type="evidence" value="ECO:0007669"/>
    <property type="project" value="UniProtKB-KW"/>
</dbReference>
<dbReference type="AlphaFoldDB" id="A0A5N6DJV2"/>
<dbReference type="PANTHER" id="PTHR24058:SF22">
    <property type="entry name" value="DUAL SPECIFICITY TYROSINE-PHOSPHORYLATION-REGULATED KINASE 4"/>
    <property type="match status" value="1"/>
</dbReference>
<dbReference type="VEuPathDB" id="FungiDB:BDV34DRAFT_195823"/>
<keyword evidence="4" id="KW-0547">Nucleotide-binding</keyword>
<keyword evidence="6" id="KW-0067">ATP-binding</keyword>
<dbReference type="Gene3D" id="1.10.510.10">
    <property type="entry name" value="Transferase(Phosphotransferase) domain 1"/>
    <property type="match status" value="1"/>
</dbReference>
<evidence type="ECO:0000256" key="2">
    <source>
        <dbReference type="ARBA" id="ARBA00022527"/>
    </source>
</evidence>
<reference evidence="8 9" key="1">
    <citation type="submission" date="2019-04" db="EMBL/GenBank/DDBJ databases">
        <title>Fungal friends and foes A comparative genomics study of 23 Aspergillus species from section Flavi.</title>
        <authorList>
            <consortium name="DOE Joint Genome Institute"/>
            <person name="Kjaerbolling I."/>
            <person name="Vesth T.C."/>
            <person name="Frisvad J.C."/>
            <person name="Nybo J.L."/>
            <person name="Theobald S."/>
            <person name="Kildgaard S."/>
            <person name="Petersen T.I."/>
            <person name="Kuo A."/>
            <person name="Sato A."/>
            <person name="Lyhne E.K."/>
            <person name="Kogle M.E."/>
            <person name="Wiebenga A."/>
            <person name="Kun R.S."/>
            <person name="Lubbers R.J."/>
            <person name="Makela M.R."/>
            <person name="Barry K."/>
            <person name="Chovatia M."/>
            <person name="Clum A."/>
            <person name="Daum C."/>
            <person name="Haridas S."/>
            <person name="He G."/>
            <person name="LaButti K."/>
            <person name="Lipzen A."/>
            <person name="Mondo S."/>
            <person name="Pangilinan J."/>
            <person name="Riley R."/>
            <person name="Salamov A."/>
            <person name="Simmons B.A."/>
            <person name="Magnuson J.K."/>
            <person name="Henrissat B."/>
            <person name="Mortensen U.H."/>
            <person name="Larsen T.O."/>
            <person name="De vries R.P."/>
            <person name="Grigoriev I.V."/>
            <person name="Machida M."/>
            <person name="Baker S.E."/>
            <person name="Andersen M.R."/>
        </authorList>
    </citation>
    <scope>NUCLEOTIDE SEQUENCE [LARGE SCALE GENOMIC DNA]</scope>
    <source>
        <strain evidence="8 9">CBS 117618</strain>
    </source>
</reference>
<sequence length="182" mass="21217">MIIYQSRRFHRKKGWNKYFGMPILCDLGEARIGDVHIGVIQPDLYRAPEVVLGVEWTSKVDIWNVGVLIWDLFEDDHLFDGRGPDGKHSDAQLLAEMMSILGPPSTNFLNKSSRSGEFWNDRGQYIGQGRMPDYALDDIEVYLEGENKEMFMQFMRKILQWDPEERQSAQELLMDPWLMTPC</sequence>
<keyword evidence="5 8" id="KW-0418">Kinase</keyword>
<comment type="similarity">
    <text evidence="1">Belongs to the protein kinase superfamily. CMGC Ser/Thr protein kinase family. MNB/DYRK subfamily.</text>
</comment>
<dbReference type="InterPro" id="IPR011009">
    <property type="entry name" value="Kinase-like_dom_sf"/>
</dbReference>
<evidence type="ECO:0000256" key="1">
    <source>
        <dbReference type="ARBA" id="ARBA00008867"/>
    </source>
</evidence>
<proteinExistence type="inferred from homology"/>
<protein>
    <submittedName>
        <fullName evidence="8">Kinase-like domain-containing protein</fullName>
    </submittedName>
</protein>
<evidence type="ECO:0000256" key="6">
    <source>
        <dbReference type="ARBA" id="ARBA00022840"/>
    </source>
</evidence>
<evidence type="ECO:0000256" key="4">
    <source>
        <dbReference type="ARBA" id="ARBA00022741"/>
    </source>
</evidence>
<name>A0A5N6DJV2_ASPPA</name>
<evidence type="ECO:0000256" key="3">
    <source>
        <dbReference type="ARBA" id="ARBA00022679"/>
    </source>
</evidence>
<keyword evidence="9" id="KW-1185">Reference proteome</keyword>
<dbReference type="EMBL" id="ML734971">
    <property type="protein sequence ID" value="KAB8205359.1"/>
    <property type="molecule type" value="Genomic_DNA"/>
</dbReference>
<keyword evidence="3" id="KW-0808">Transferase</keyword>
<evidence type="ECO:0000259" key="7">
    <source>
        <dbReference type="PROSITE" id="PS50011"/>
    </source>
</evidence>
<dbReference type="GO" id="GO:0005737">
    <property type="term" value="C:cytoplasm"/>
    <property type="evidence" value="ECO:0007669"/>
    <property type="project" value="TreeGrafter"/>
</dbReference>
<dbReference type="GO" id="GO:0005856">
    <property type="term" value="C:cytoskeleton"/>
    <property type="evidence" value="ECO:0007669"/>
    <property type="project" value="TreeGrafter"/>
</dbReference>
<dbReference type="InterPro" id="IPR000719">
    <property type="entry name" value="Prot_kinase_dom"/>
</dbReference>
<evidence type="ECO:0000256" key="5">
    <source>
        <dbReference type="ARBA" id="ARBA00022777"/>
    </source>
</evidence>
<dbReference type="PROSITE" id="PS50011">
    <property type="entry name" value="PROTEIN_KINASE_DOM"/>
    <property type="match status" value="1"/>
</dbReference>
<dbReference type="GO" id="GO:0004674">
    <property type="term" value="F:protein serine/threonine kinase activity"/>
    <property type="evidence" value="ECO:0007669"/>
    <property type="project" value="UniProtKB-KW"/>
</dbReference>
<dbReference type="Proteomes" id="UP000326532">
    <property type="component" value="Unassembled WGS sequence"/>
</dbReference>
<evidence type="ECO:0000313" key="9">
    <source>
        <dbReference type="Proteomes" id="UP000326532"/>
    </source>
</evidence>
<dbReference type="InterPro" id="IPR050494">
    <property type="entry name" value="Ser_Thr_dual-spec_kinase"/>
</dbReference>
<organism evidence="8 9">
    <name type="scientific">Aspergillus parasiticus</name>
    <dbReference type="NCBI Taxonomy" id="5067"/>
    <lineage>
        <taxon>Eukaryota</taxon>
        <taxon>Fungi</taxon>
        <taxon>Dikarya</taxon>
        <taxon>Ascomycota</taxon>
        <taxon>Pezizomycotina</taxon>
        <taxon>Eurotiomycetes</taxon>
        <taxon>Eurotiomycetidae</taxon>
        <taxon>Eurotiales</taxon>
        <taxon>Aspergillaceae</taxon>
        <taxon>Aspergillus</taxon>
        <taxon>Aspergillus subgen. Circumdati</taxon>
    </lineage>
</organism>
<feature type="domain" description="Protein kinase" evidence="7">
    <location>
        <begin position="1"/>
        <end position="178"/>
    </location>
</feature>
<accession>A0A5N6DJV2</accession>
<dbReference type="PANTHER" id="PTHR24058">
    <property type="entry name" value="DUAL SPECIFICITY PROTEIN KINASE"/>
    <property type="match status" value="1"/>
</dbReference>
<gene>
    <name evidence="8" type="ORF">BDV34DRAFT_195823</name>
</gene>
<dbReference type="SUPFAM" id="SSF56112">
    <property type="entry name" value="Protein kinase-like (PK-like)"/>
    <property type="match status" value="1"/>
</dbReference>
<dbReference type="Pfam" id="PF00069">
    <property type="entry name" value="Pkinase"/>
    <property type="match status" value="1"/>
</dbReference>